<dbReference type="InterPro" id="IPR043682">
    <property type="entry name" value="RqcH_bacterial"/>
</dbReference>
<keyword evidence="4 5" id="KW-0648">Protein biosynthesis</keyword>
<comment type="similarity">
    <text evidence="5">Belongs to the NEMF family.</text>
</comment>
<dbReference type="Proteomes" id="UP000199280">
    <property type="component" value="Unassembled WGS sequence"/>
</dbReference>
<evidence type="ECO:0000313" key="10">
    <source>
        <dbReference type="Proteomes" id="UP000076878"/>
    </source>
</evidence>
<feature type="domain" description="NFACT RNA-binding" evidence="7">
    <location>
        <begin position="446"/>
        <end position="538"/>
    </location>
</feature>
<reference evidence="9 11" key="2">
    <citation type="submission" date="2016-10" db="EMBL/GenBank/DDBJ databases">
        <authorList>
            <person name="Varghese N."/>
            <person name="Submissions S."/>
        </authorList>
    </citation>
    <scope>NUCLEOTIDE SEQUENCE [LARGE SCALE GENOMIC DNA]</scope>
    <source>
        <strain evidence="9 11">DSM 22150</strain>
    </source>
</reference>
<dbReference type="InterPro" id="IPR008532">
    <property type="entry name" value="NFACT_RNA-bd"/>
</dbReference>
<evidence type="ECO:0000256" key="5">
    <source>
        <dbReference type="HAMAP-Rule" id="MF_00844"/>
    </source>
</evidence>
<evidence type="ECO:0000259" key="7">
    <source>
        <dbReference type="Pfam" id="PF05670"/>
    </source>
</evidence>
<dbReference type="EMBL" id="FNYT01000001">
    <property type="protein sequence ID" value="SEI54723.1"/>
    <property type="molecule type" value="Genomic_DNA"/>
</dbReference>
<dbReference type="Gene3D" id="3.40.970.40">
    <property type="entry name" value="fibrinogen binding protein from staphylococcus aureus domain like"/>
    <property type="match status" value="1"/>
</dbReference>
<dbReference type="Proteomes" id="UP000076878">
    <property type="component" value="Unassembled WGS sequence"/>
</dbReference>
<keyword evidence="2 5" id="KW-0699">rRNA-binding</keyword>
<evidence type="ECO:0000256" key="3">
    <source>
        <dbReference type="ARBA" id="ARBA00022884"/>
    </source>
</evidence>
<gene>
    <name evidence="5" type="primary">rqcH</name>
    <name evidence="9" type="ORF">SAMN05216375_101179</name>
    <name evidence="8" type="ORF">TR210_89</name>
</gene>
<sequence length="567" mass="64318">MSFDGVFTRAMVSELNRELENGRIGKVHQPFQHEIILTVRANRKNKRVLLSAHPSYARLQVIEDSLSNPDSAPNFCMVLRKKLEGAIIEEIRQLGNDRIVIFSFRNFDELGDQQQLELIVELMGRHSNIFLIDKASRIIIDCLKHVPFYQNSFRPLHPGVAYQLPPHQDRSDLFALEPAEIEKLVAQFDPEVPLRNALQQTFQGLGSDSAQEIAHYAADDGLAPAAAIQLFKERVASVSPTLTNESERKQHFTPFPYTSLPGDKQAFATLSQLLDAYYAEKATRDRIHQVASDLLQIVSTELKKNQLKLQKLDQTLLETEKADVFRIKGELLTAYLHQFEKGQQEVVLNNFYDDEKPVAISLNPSLTPSQNAQKYFSKYQKLTTAVNHVNEQIRQTHAENEYLETIETQIQLSDPQDLEEIKDELSESGYLKRKQSLKNKKKKTSKPHRFRSADGTSILVGKNNLQNDQLTLKTAKKTDIWLHAKNIPGSHVIIESNNPSEETVFEAANIAAYYSKFQNSANVPVDYVAVKQIRKPNGAKPGFVIYEGQKTVYVTPDKDLIKALKAD</sequence>
<proteinExistence type="inferred from homology"/>
<keyword evidence="11" id="KW-1185">Reference proteome</keyword>
<evidence type="ECO:0000256" key="6">
    <source>
        <dbReference type="SAM" id="MobiDB-lite"/>
    </source>
</evidence>
<dbReference type="PANTHER" id="PTHR15239:SF6">
    <property type="entry name" value="RIBOSOME QUALITY CONTROL COMPLEX SUBUNIT NEMF"/>
    <property type="match status" value="1"/>
</dbReference>
<protein>
    <recommendedName>
        <fullName evidence="5">Rqc2 homolog RqcH</fullName>
        <shortName evidence="5">RqcH</shortName>
    </recommendedName>
</protein>
<dbReference type="GO" id="GO:0072344">
    <property type="term" value="P:rescue of stalled ribosome"/>
    <property type="evidence" value="ECO:0007669"/>
    <property type="project" value="UniProtKB-UniRule"/>
</dbReference>
<dbReference type="AlphaFoldDB" id="A0A143Y6T4"/>
<accession>A0A143Y6T4</accession>
<feature type="region of interest" description="Disordered" evidence="6">
    <location>
        <begin position="432"/>
        <end position="454"/>
    </location>
</feature>
<evidence type="ECO:0000313" key="9">
    <source>
        <dbReference type="EMBL" id="SEI54723.1"/>
    </source>
</evidence>
<dbReference type="RefSeq" id="WP_068620453.1">
    <property type="nucleotide sequence ID" value="NZ_FJNB01000001.1"/>
</dbReference>
<keyword evidence="1 5" id="KW-0820">tRNA-binding</keyword>
<comment type="subunit">
    <text evidence="5">Associates with stalled 50S ribosomal subunits. Binds to RqcP.</text>
</comment>
<dbReference type="HAMAP" id="MF_00844_B">
    <property type="entry name" value="RqcH_B"/>
    <property type="match status" value="1"/>
</dbReference>
<feature type="compositionally biased region" description="Basic residues" evidence="6">
    <location>
        <begin position="432"/>
        <end position="450"/>
    </location>
</feature>
<dbReference type="PANTHER" id="PTHR15239">
    <property type="entry name" value="NUCLEAR EXPORT MEDIATOR FACTOR NEMF"/>
    <property type="match status" value="1"/>
</dbReference>
<evidence type="ECO:0000256" key="4">
    <source>
        <dbReference type="ARBA" id="ARBA00022917"/>
    </source>
</evidence>
<dbReference type="GO" id="GO:0043023">
    <property type="term" value="F:ribosomal large subunit binding"/>
    <property type="evidence" value="ECO:0007669"/>
    <property type="project" value="UniProtKB-UniRule"/>
</dbReference>
<dbReference type="GO" id="GO:0019843">
    <property type="term" value="F:rRNA binding"/>
    <property type="evidence" value="ECO:0007669"/>
    <property type="project" value="UniProtKB-UniRule"/>
</dbReference>
<evidence type="ECO:0000313" key="11">
    <source>
        <dbReference type="Proteomes" id="UP000199280"/>
    </source>
</evidence>
<organism evidence="8 10">
    <name type="scientific">Trichococcus ilyis</name>
    <dbReference type="NCBI Taxonomy" id="640938"/>
    <lineage>
        <taxon>Bacteria</taxon>
        <taxon>Bacillati</taxon>
        <taxon>Bacillota</taxon>
        <taxon>Bacilli</taxon>
        <taxon>Lactobacillales</taxon>
        <taxon>Carnobacteriaceae</taxon>
        <taxon>Trichococcus</taxon>
    </lineage>
</organism>
<dbReference type="Pfam" id="PF05670">
    <property type="entry name" value="NFACT-R_1"/>
    <property type="match status" value="1"/>
</dbReference>
<evidence type="ECO:0000313" key="8">
    <source>
        <dbReference type="EMBL" id="CZQ80865.1"/>
    </source>
</evidence>
<dbReference type="Pfam" id="PF05833">
    <property type="entry name" value="NFACT_N"/>
    <property type="match status" value="1"/>
</dbReference>
<evidence type="ECO:0000256" key="1">
    <source>
        <dbReference type="ARBA" id="ARBA00022555"/>
    </source>
</evidence>
<comment type="function">
    <text evidence="5">Key component of the ribosome quality control system (RQC), a ribosome-associated complex that mediates the extraction of incompletely synthesized nascent chains from stalled ribosomes and their subsequent degradation. RqcH recruits Ala-charged tRNA, and with RqcP directs the elongation of stalled nascent chains on 50S ribosomal subunits, leading to non-templated C-terminal alanine extensions (Ala tail). The Ala tail promotes nascent chain degradation. May add between 1 and at least 8 Ala residues. Binds to stalled 50S ribosomal subunits.</text>
</comment>
<dbReference type="OrthoDB" id="9766163at2"/>
<evidence type="ECO:0000256" key="2">
    <source>
        <dbReference type="ARBA" id="ARBA00022730"/>
    </source>
</evidence>
<dbReference type="FunFam" id="2.30.310.10:FF:000004">
    <property type="entry name" value="Fibronectin-binding protein A"/>
    <property type="match status" value="1"/>
</dbReference>
<name>A0A143Y6T4_9LACT</name>
<dbReference type="EMBL" id="FJNB01000001">
    <property type="protein sequence ID" value="CZQ80865.1"/>
    <property type="molecule type" value="Genomic_DNA"/>
</dbReference>
<reference evidence="8 10" key="1">
    <citation type="submission" date="2016-02" db="EMBL/GenBank/DDBJ databases">
        <authorList>
            <person name="Wen L."/>
            <person name="He K."/>
            <person name="Yang H."/>
        </authorList>
    </citation>
    <scope>NUCLEOTIDE SEQUENCE [LARGE SCALE GENOMIC DNA]</scope>
    <source>
        <strain evidence="8">Trichococcus_R210</strain>
    </source>
</reference>
<dbReference type="GO" id="GO:1990112">
    <property type="term" value="C:RQC complex"/>
    <property type="evidence" value="ECO:0007669"/>
    <property type="project" value="TreeGrafter"/>
</dbReference>
<keyword evidence="3 5" id="KW-0694">RNA-binding</keyword>
<dbReference type="GO" id="GO:0000049">
    <property type="term" value="F:tRNA binding"/>
    <property type="evidence" value="ECO:0007669"/>
    <property type="project" value="UniProtKB-UniRule"/>
</dbReference>
<dbReference type="InterPro" id="IPR051608">
    <property type="entry name" value="RQC_Subunit_NEMF"/>
</dbReference>
<dbReference type="Gene3D" id="2.30.310.10">
    <property type="entry name" value="ibrinogen binding protein from staphylococcus aureus domain"/>
    <property type="match status" value="1"/>
</dbReference>
<dbReference type="STRING" id="640938.TR210_89"/>